<accession>A0A7L5DR52</accession>
<dbReference type="PROSITE" id="PS50995">
    <property type="entry name" value="HTH_MARR_2"/>
    <property type="match status" value="1"/>
</dbReference>
<reference evidence="2 3" key="1">
    <citation type="submission" date="2020-04" db="EMBL/GenBank/DDBJ databases">
        <title>Genome sequencing of novel species.</title>
        <authorList>
            <person name="Heo J."/>
            <person name="Kim S.-J."/>
            <person name="Kim J.-S."/>
            <person name="Hong S.-B."/>
            <person name="Kwon S.-W."/>
        </authorList>
    </citation>
    <scope>NUCLEOTIDE SEQUENCE [LARGE SCALE GENOMIC DNA]</scope>
    <source>
        <strain evidence="2 3">CJU-R4</strain>
    </source>
</reference>
<dbReference type="InterPro" id="IPR039422">
    <property type="entry name" value="MarR/SlyA-like"/>
</dbReference>
<dbReference type="InterPro" id="IPR000835">
    <property type="entry name" value="HTH_MarR-typ"/>
</dbReference>
<dbReference type="KEGG" id="srho:HH216_08490"/>
<dbReference type="GO" id="GO:0006950">
    <property type="term" value="P:response to stress"/>
    <property type="evidence" value="ECO:0007669"/>
    <property type="project" value="TreeGrafter"/>
</dbReference>
<protein>
    <submittedName>
        <fullName evidence="2">MarR family transcriptional regulator</fullName>
    </submittedName>
</protein>
<dbReference type="Pfam" id="PF01047">
    <property type="entry name" value="MarR"/>
    <property type="match status" value="1"/>
</dbReference>
<sequence length="172" mass="19990">MIGSLIVVRFSLIVEKAKKEFDFAELRAIRQRAVGRLFWQLKRYIDNHMEPQLNNLGYADFKMSYMMVISNIEEQGTTNNELAKRANVTKQMMSKMVSLLEKEKYIYTTKNPDDSRSSVIFLDDRGKDLLMDVRQCIDKVRVKLDGIVGHDRMEAFISTMVELVTALGREEQ</sequence>
<proteinExistence type="predicted"/>
<dbReference type="Gene3D" id="1.10.10.10">
    <property type="entry name" value="Winged helix-like DNA-binding domain superfamily/Winged helix DNA-binding domain"/>
    <property type="match status" value="1"/>
</dbReference>
<dbReference type="EMBL" id="CP051677">
    <property type="protein sequence ID" value="QJD78457.1"/>
    <property type="molecule type" value="Genomic_DNA"/>
</dbReference>
<organism evidence="2 3">
    <name type="scientific">Spirosoma rhododendri</name>
    <dbReference type="NCBI Taxonomy" id="2728024"/>
    <lineage>
        <taxon>Bacteria</taxon>
        <taxon>Pseudomonadati</taxon>
        <taxon>Bacteroidota</taxon>
        <taxon>Cytophagia</taxon>
        <taxon>Cytophagales</taxon>
        <taxon>Cytophagaceae</taxon>
        <taxon>Spirosoma</taxon>
    </lineage>
</organism>
<dbReference type="Proteomes" id="UP000501128">
    <property type="component" value="Chromosome"/>
</dbReference>
<dbReference type="SUPFAM" id="SSF46785">
    <property type="entry name" value="Winged helix' DNA-binding domain"/>
    <property type="match status" value="1"/>
</dbReference>
<dbReference type="InterPro" id="IPR036388">
    <property type="entry name" value="WH-like_DNA-bd_sf"/>
</dbReference>
<evidence type="ECO:0000313" key="3">
    <source>
        <dbReference type="Proteomes" id="UP000501128"/>
    </source>
</evidence>
<dbReference type="PANTHER" id="PTHR33164:SF43">
    <property type="entry name" value="HTH-TYPE TRANSCRIPTIONAL REPRESSOR YETL"/>
    <property type="match status" value="1"/>
</dbReference>
<dbReference type="AlphaFoldDB" id="A0A7L5DR52"/>
<feature type="domain" description="HTH marR-type" evidence="1">
    <location>
        <begin position="31"/>
        <end position="165"/>
    </location>
</feature>
<dbReference type="SMART" id="SM00347">
    <property type="entry name" value="HTH_MARR"/>
    <property type="match status" value="1"/>
</dbReference>
<dbReference type="GO" id="GO:0003700">
    <property type="term" value="F:DNA-binding transcription factor activity"/>
    <property type="evidence" value="ECO:0007669"/>
    <property type="project" value="InterPro"/>
</dbReference>
<evidence type="ECO:0000313" key="2">
    <source>
        <dbReference type="EMBL" id="QJD78457.1"/>
    </source>
</evidence>
<dbReference type="PANTHER" id="PTHR33164">
    <property type="entry name" value="TRANSCRIPTIONAL REGULATOR, MARR FAMILY"/>
    <property type="match status" value="1"/>
</dbReference>
<gene>
    <name evidence="2" type="ORF">HH216_08490</name>
</gene>
<keyword evidence="3" id="KW-1185">Reference proteome</keyword>
<evidence type="ECO:0000259" key="1">
    <source>
        <dbReference type="PROSITE" id="PS50995"/>
    </source>
</evidence>
<name>A0A7L5DR52_9BACT</name>
<dbReference type="InterPro" id="IPR036390">
    <property type="entry name" value="WH_DNA-bd_sf"/>
</dbReference>